<gene>
    <name evidence="1" type="ordered locus">DIP0051</name>
</gene>
<dbReference type="KEGG" id="cdi:DIP0051"/>
<proteinExistence type="predicted"/>
<reference evidence="1 2" key="1">
    <citation type="journal article" date="2003" name="Nucleic Acids Res.">
        <title>The complete genome sequence and analysis of Corynebacterium diphtheriae NCTC13129.</title>
        <authorList>
            <person name="Cerdeno-Tarraga A.M."/>
            <person name="Efstratiou A."/>
            <person name="Dover L.G."/>
            <person name="Holden M.T.G."/>
            <person name="Pallen M."/>
            <person name="Bentley S.D."/>
            <person name="Besra G.S."/>
            <person name="Churcher C."/>
            <person name="James K.D."/>
            <person name="De Zoysa A."/>
            <person name="Chillingworth T."/>
            <person name="Cronin A."/>
            <person name="Dowd L."/>
            <person name="Feltwell T."/>
            <person name="Hamlin N."/>
            <person name="Holroyd S."/>
            <person name="Jagels K."/>
            <person name="Moule S."/>
            <person name="Quail M.A."/>
            <person name="Rabbinowitsch E."/>
            <person name="Rutherford K."/>
            <person name="Thomson N.R."/>
            <person name="Unwin L."/>
            <person name="Whitehead S."/>
            <person name="Barrell B.G.Parkhill.J."/>
        </authorList>
    </citation>
    <scope>NUCLEOTIDE SEQUENCE [LARGE SCALE GENOMIC DNA]</scope>
    <source>
        <strain evidence="2">ATCC 700971 / NCTC 13129 / Biotype gravis</strain>
    </source>
</reference>
<keyword evidence="2" id="KW-1185">Reference proteome</keyword>
<dbReference type="STRING" id="257309.DIP0051"/>
<protein>
    <submittedName>
        <fullName evidence="1">Uncharacterized protein</fullName>
    </submittedName>
</protein>
<accession>Q6NKH5</accession>
<sequence length="31" mass="3689">MHRACLFHCDVMDNLRAEGKRCVYVVHKKND</sequence>
<name>Q6NKH5_CORDI</name>
<evidence type="ECO:0000313" key="2">
    <source>
        <dbReference type="Proteomes" id="UP000002198"/>
    </source>
</evidence>
<dbReference type="HOGENOM" id="CLU_3395997_0_0_11"/>
<dbReference type="Proteomes" id="UP000002198">
    <property type="component" value="Chromosome"/>
</dbReference>
<organism evidence="1 2">
    <name type="scientific">Corynebacterium diphtheriae (strain ATCC 700971 / NCTC 13129 / Biotype gravis)</name>
    <dbReference type="NCBI Taxonomy" id="257309"/>
    <lineage>
        <taxon>Bacteria</taxon>
        <taxon>Bacillati</taxon>
        <taxon>Actinomycetota</taxon>
        <taxon>Actinomycetes</taxon>
        <taxon>Mycobacteriales</taxon>
        <taxon>Corynebacteriaceae</taxon>
        <taxon>Corynebacterium</taxon>
    </lineage>
</organism>
<dbReference type="EMBL" id="BX248354">
    <property type="protein sequence ID" value="CAE48559.1"/>
    <property type="molecule type" value="Genomic_DNA"/>
</dbReference>
<evidence type="ECO:0000313" key="1">
    <source>
        <dbReference type="EMBL" id="CAE48559.1"/>
    </source>
</evidence>
<dbReference type="AlphaFoldDB" id="Q6NKH5"/>